<evidence type="ECO:0000313" key="8">
    <source>
        <dbReference type="EMBL" id="MDQ0375323.1"/>
    </source>
</evidence>
<organism evidence="8 9">
    <name type="scientific">Cellulomonas humilata</name>
    <dbReference type="NCBI Taxonomy" id="144055"/>
    <lineage>
        <taxon>Bacteria</taxon>
        <taxon>Bacillati</taxon>
        <taxon>Actinomycetota</taxon>
        <taxon>Actinomycetes</taxon>
        <taxon>Micrococcales</taxon>
        <taxon>Cellulomonadaceae</taxon>
        <taxon>Cellulomonas</taxon>
    </lineage>
</organism>
<keyword evidence="4 5" id="KW-0720">Serine protease</keyword>
<dbReference type="InterPro" id="IPR023828">
    <property type="entry name" value="Peptidase_S8_Ser-AS"/>
</dbReference>
<evidence type="ECO:0000259" key="7">
    <source>
        <dbReference type="Pfam" id="PF00082"/>
    </source>
</evidence>
<evidence type="ECO:0000256" key="3">
    <source>
        <dbReference type="ARBA" id="ARBA00022801"/>
    </source>
</evidence>
<dbReference type="Pfam" id="PF00082">
    <property type="entry name" value="Peptidase_S8"/>
    <property type="match status" value="1"/>
</dbReference>
<name>A0ABU0EJT4_9CELL</name>
<dbReference type="PANTHER" id="PTHR43806">
    <property type="entry name" value="PEPTIDASE S8"/>
    <property type="match status" value="1"/>
</dbReference>
<dbReference type="PRINTS" id="PR00723">
    <property type="entry name" value="SUBTILISIN"/>
</dbReference>
<dbReference type="InterPro" id="IPR036852">
    <property type="entry name" value="Peptidase_S8/S53_dom_sf"/>
</dbReference>
<feature type="compositionally biased region" description="Basic and acidic residues" evidence="6">
    <location>
        <begin position="1"/>
        <end position="20"/>
    </location>
</feature>
<gene>
    <name evidence="8" type="ORF">J2X26_003653</name>
</gene>
<dbReference type="PROSITE" id="PS00138">
    <property type="entry name" value="SUBTILASE_SER"/>
    <property type="match status" value="1"/>
</dbReference>
<dbReference type="PROSITE" id="PS51892">
    <property type="entry name" value="SUBTILASE"/>
    <property type="match status" value="1"/>
</dbReference>
<comment type="caution">
    <text evidence="8">The sequence shown here is derived from an EMBL/GenBank/DDBJ whole genome shotgun (WGS) entry which is preliminary data.</text>
</comment>
<dbReference type="Proteomes" id="UP001239626">
    <property type="component" value="Unassembled WGS sequence"/>
</dbReference>
<keyword evidence="3 5" id="KW-0378">Hydrolase</keyword>
<dbReference type="EMBL" id="JAUSVB010000005">
    <property type="protein sequence ID" value="MDQ0375323.1"/>
    <property type="molecule type" value="Genomic_DNA"/>
</dbReference>
<keyword evidence="9" id="KW-1185">Reference proteome</keyword>
<keyword evidence="2 5" id="KW-0645">Protease</keyword>
<reference evidence="8 9" key="1">
    <citation type="submission" date="2023-07" db="EMBL/GenBank/DDBJ databases">
        <title>Sorghum-associated microbial communities from plants grown in Nebraska, USA.</title>
        <authorList>
            <person name="Schachtman D."/>
        </authorList>
    </citation>
    <scope>NUCLEOTIDE SEQUENCE [LARGE SCALE GENOMIC DNA]</scope>
    <source>
        <strain evidence="8 9">BE332</strain>
    </source>
</reference>
<sequence>MSTSSDEPRIPGRPFGRDYRTGAAVEPVPARVRQRVQRQVDELAQRRTDAGLRRRLNSAVQERWNLRHATRLAVLVKDNGLETMVVTGEILVTESSWQDRGVRTYVQRRGLVEAELGCADLESRLVRLVTQQPTTTEHLEDTVSELRARGFAASLTHIAPLGPIVKPFSGVAVPTIGDFDSYATFATGEGDGARVAVIDTGIDGALRGDGWLTGIPRVTQNDPATHADDINVDPLDADPLDGFLDFSAGHGTFVSGVVAQVAPTADITMYRALGTGGTGSEIDVACAIVRAIRDGAQIVNLSLGTQTQYDQPSLAMAAALDAVREIERERGEDALIVAAAGNFGDTTPTWPAAFRRVVSVGALTADLRPSAFSSRGWWVDCSAIGEGVLSTYVEGEQSPDFTEDPESFPADAFSRWSGTSFAAPQVAGAVARLMHERGLSARQAYVQLLATGRAMPDFGQTFDILPGV</sequence>
<feature type="active site" description="Charge relay system" evidence="5">
    <location>
        <position position="420"/>
    </location>
</feature>
<accession>A0ABU0EJT4</accession>
<evidence type="ECO:0000313" key="9">
    <source>
        <dbReference type="Proteomes" id="UP001239626"/>
    </source>
</evidence>
<dbReference type="SUPFAM" id="SSF52743">
    <property type="entry name" value="Subtilisin-like"/>
    <property type="match status" value="1"/>
</dbReference>
<evidence type="ECO:0000256" key="5">
    <source>
        <dbReference type="PROSITE-ProRule" id="PRU01240"/>
    </source>
</evidence>
<dbReference type="RefSeq" id="WP_307494122.1">
    <property type="nucleotide sequence ID" value="NZ_JAUSVB010000005.1"/>
</dbReference>
<evidence type="ECO:0000256" key="1">
    <source>
        <dbReference type="ARBA" id="ARBA00011073"/>
    </source>
</evidence>
<dbReference type="Gene3D" id="3.40.50.200">
    <property type="entry name" value="Peptidase S8/S53 domain"/>
    <property type="match status" value="1"/>
</dbReference>
<feature type="region of interest" description="Disordered" evidence="6">
    <location>
        <begin position="1"/>
        <end position="27"/>
    </location>
</feature>
<feature type="domain" description="Peptidase S8/S53" evidence="7">
    <location>
        <begin position="190"/>
        <end position="437"/>
    </location>
</feature>
<dbReference type="InterPro" id="IPR050131">
    <property type="entry name" value="Peptidase_S8_subtilisin-like"/>
</dbReference>
<evidence type="ECO:0000256" key="6">
    <source>
        <dbReference type="SAM" id="MobiDB-lite"/>
    </source>
</evidence>
<evidence type="ECO:0000256" key="4">
    <source>
        <dbReference type="ARBA" id="ARBA00022825"/>
    </source>
</evidence>
<feature type="active site" description="Charge relay system" evidence="5">
    <location>
        <position position="250"/>
    </location>
</feature>
<dbReference type="InterPro" id="IPR015500">
    <property type="entry name" value="Peptidase_S8_subtilisin-rel"/>
</dbReference>
<protein>
    <recommendedName>
        <fullName evidence="7">Peptidase S8/S53 domain-containing protein</fullName>
    </recommendedName>
</protein>
<proteinExistence type="inferred from homology"/>
<evidence type="ECO:0000256" key="2">
    <source>
        <dbReference type="ARBA" id="ARBA00022670"/>
    </source>
</evidence>
<dbReference type="InterPro" id="IPR000209">
    <property type="entry name" value="Peptidase_S8/S53_dom"/>
</dbReference>
<feature type="active site" description="Charge relay system" evidence="5">
    <location>
        <position position="199"/>
    </location>
</feature>
<comment type="similarity">
    <text evidence="1 5">Belongs to the peptidase S8 family.</text>
</comment>
<dbReference type="PANTHER" id="PTHR43806:SF11">
    <property type="entry name" value="CEREVISIN-RELATED"/>
    <property type="match status" value="1"/>
</dbReference>